<dbReference type="RefSeq" id="WP_107891552.1">
    <property type="nucleotide sequence ID" value="NZ_NHSI01000057.1"/>
</dbReference>
<accession>A0A2T5BTI9</accession>
<organism evidence="2 3">
    <name type="scientific">Rhodovulum imhoffii</name>
    <dbReference type="NCBI Taxonomy" id="365340"/>
    <lineage>
        <taxon>Bacteria</taxon>
        <taxon>Pseudomonadati</taxon>
        <taxon>Pseudomonadota</taxon>
        <taxon>Alphaproteobacteria</taxon>
        <taxon>Rhodobacterales</taxon>
        <taxon>Paracoccaceae</taxon>
        <taxon>Rhodovulum</taxon>
    </lineage>
</organism>
<feature type="chain" id="PRO_5015705129" evidence="1">
    <location>
        <begin position="21"/>
        <end position="506"/>
    </location>
</feature>
<comment type="caution">
    <text evidence="2">The sequence shown here is derived from an EMBL/GenBank/DDBJ whole genome shotgun (WGS) entry which is preliminary data.</text>
</comment>
<dbReference type="AlphaFoldDB" id="A0A2T5BTI9"/>
<reference evidence="2 3" key="1">
    <citation type="submission" date="2018-04" db="EMBL/GenBank/DDBJ databases">
        <title>Genomic Encyclopedia of Archaeal and Bacterial Type Strains, Phase II (KMG-II): from individual species to whole genera.</title>
        <authorList>
            <person name="Goeker M."/>
        </authorList>
    </citation>
    <scope>NUCLEOTIDE SEQUENCE [LARGE SCALE GENOMIC DNA]</scope>
    <source>
        <strain evidence="2 3">DSM 18064</strain>
    </source>
</reference>
<dbReference type="Proteomes" id="UP000243859">
    <property type="component" value="Unassembled WGS sequence"/>
</dbReference>
<name>A0A2T5BTI9_9RHOB</name>
<evidence type="ECO:0000313" key="3">
    <source>
        <dbReference type="Proteomes" id="UP000243859"/>
    </source>
</evidence>
<sequence>MRNNLWATAFLGLCTGAALAGPDSPLSAIDWLSDSVIAPPSVQRPEPRVTPGAAPEDIAVTRLGAPNPDAVGLLSPAVSGLPRNLWGNTPTAELARLIGAEHARSLPALQDLLYTLLLAEIDPPADNAGDGELLVARLDKLLDMGALDQAQALVERAGPDTPTLFRRWFDISLLTGQEDRACAAMRTTPDIAPTFPARIFCLARGGAWDTAVLTLGTARALGFITEEEDTLLARFLDPDLFEGEPPLPAPTRPSPLVFRIREAIGEPLPTSLLPRAFARADLRPTAGWKTRIEASERLARTGALPASALMGVYTEREPAASGGIWDRVAAVQALDRAVMSGEAEAVTQALPTAWQQMEAAGLTQPLAQLYGPRLAPLPLSGPARELAIKAGLLSPDYETVAVRTDATLRFARGVAQGRPDPALAQTPMETAISEAFTTPDPGPANARRLKENRVGEAILNGIITLAEAAGGETSDVVLGLSTLRMAGLESTARRAALEILLTEARP</sequence>
<dbReference type="OrthoDB" id="7929427at2"/>
<keyword evidence="3" id="KW-1185">Reference proteome</keyword>
<proteinExistence type="predicted"/>
<dbReference type="EMBL" id="QAAA01000005">
    <property type="protein sequence ID" value="PTN02742.1"/>
    <property type="molecule type" value="Genomic_DNA"/>
</dbReference>
<evidence type="ECO:0000256" key="1">
    <source>
        <dbReference type="SAM" id="SignalP"/>
    </source>
</evidence>
<evidence type="ECO:0000313" key="2">
    <source>
        <dbReference type="EMBL" id="PTN02742.1"/>
    </source>
</evidence>
<keyword evidence="1" id="KW-0732">Signal</keyword>
<protein>
    <submittedName>
        <fullName evidence="2">Uncharacterized protein</fullName>
    </submittedName>
</protein>
<gene>
    <name evidence="2" type="ORF">C8N32_105114</name>
</gene>
<feature type="signal peptide" evidence="1">
    <location>
        <begin position="1"/>
        <end position="20"/>
    </location>
</feature>